<reference evidence="1 2" key="1">
    <citation type="journal article" date="2012" name="FEBS Lett.">
        <title>Anammox organism KSU-1 expresses a NirK-type copper-containing nitrite reductase instead of a NirS-type with cytochrome cd1.</title>
        <authorList>
            <person name="Hira D."/>
            <person name="Toh H."/>
            <person name="Migita C.T."/>
            <person name="Okubo H."/>
            <person name="Nishiyama T."/>
            <person name="Hattori M."/>
            <person name="Furukawa K."/>
            <person name="Fujii T."/>
        </authorList>
    </citation>
    <scope>NUCLEOTIDE SEQUENCE [LARGE SCALE GENOMIC DNA]</scope>
</reference>
<keyword evidence="2" id="KW-1185">Reference proteome</keyword>
<name>I3IL08_9BACT</name>
<dbReference type="AlphaFoldDB" id="I3IL08"/>
<dbReference type="EMBL" id="BAFH01000003">
    <property type="protein sequence ID" value="GAB62403.1"/>
    <property type="molecule type" value="Genomic_DNA"/>
</dbReference>
<dbReference type="eggNOG" id="ENOG50330QT">
    <property type="taxonomic scope" value="Bacteria"/>
</dbReference>
<accession>I3IL08</accession>
<dbReference type="Proteomes" id="UP000002985">
    <property type="component" value="Unassembled WGS sequence"/>
</dbReference>
<sequence length="140" mass="16000">MEKNSLADLYQIKERLLSFDKNDVRKGLKLAKSIKGLGIAGASGLLTLMYPEYFGTVDEFLILALANVNGLFEQPQLKELAKRINESKKPHGKSFSISPPNGIMLINIMRRKSTENNEWFRTSFWTPRKIDKVLWAYGHL</sequence>
<gene>
    <name evidence="1" type="ORF">KSU1_C0807</name>
</gene>
<proteinExistence type="predicted"/>
<evidence type="ECO:0000313" key="1">
    <source>
        <dbReference type="EMBL" id="GAB62403.1"/>
    </source>
</evidence>
<dbReference type="STRING" id="247490.KSU1_C0807"/>
<evidence type="ECO:0000313" key="2">
    <source>
        <dbReference type="Proteomes" id="UP000002985"/>
    </source>
</evidence>
<comment type="caution">
    <text evidence="1">The sequence shown here is derived from an EMBL/GenBank/DDBJ whole genome shotgun (WGS) entry which is preliminary data.</text>
</comment>
<organism evidence="1 2">
    <name type="scientific">Candidatus Jettenia caeni</name>
    <dbReference type="NCBI Taxonomy" id="247490"/>
    <lineage>
        <taxon>Bacteria</taxon>
        <taxon>Pseudomonadati</taxon>
        <taxon>Planctomycetota</taxon>
        <taxon>Candidatus Brocadiia</taxon>
        <taxon>Candidatus Brocadiales</taxon>
        <taxon>Candidatus Brocadiaceae</taxon>
        <taxon>Candidatus Jettenia</taxon>
    </lineage>
</organism>
<protein>
    <submittedName>
        <fullName evidence="1">Uncharacterized protein</fullName>
    </submittedName>
</protein>